<name>A0ABW3UGF5_9BACL</name>
<dbReference type="EMBL" id="JBHTLU010000012">
    <property type="protein sequence ID" value="MFD1219606.1"/>
    <property type="molecule type" value="Genomic_DNA"/>
</dbReference>
<evidence type="ECO:0000313" key="1">
    <source>
        <dbReference type="EMBL" id="MFD1219606.1"/>
    </source>
</evidence>
<accession>A0ABW3UGF5</accession>
<evidence type="ECO:0000313" key="2">
    <source>
        <dbReference type="Proteomes" id="UP001597180"/>
    </source>
</evidence>
<dbReference type="RefSeq" id="WP_345594939.1">
    <property type="nucleotide sequence ID" value="NZ_BAABJG010000055.1"/>
</dbReference>
<proteinExistence type="predicted"/>
<reference evidence="2" key="1">
    <citation type="journal article" date="2019" name="Int. J. Syst. Evol. Microbiol.">
        <title>The Global Catalogue of Microorganisms (GCM) 10K type strain sequencing project: providing services to taxonomists for standard genome sequencing and annotation.</title>
        <authorList>
            <consortium name="The Broad Institute Genomics Platform"/>
            <consortium name="The Broad Institute Genome Sequencing Center for Infectious Disease"/>
            <person name="Wu L."/>
            <person name="Ma J."/>
        </authorList>
    </citation>
    <scope>NUCLEOTIDE SEQUENCE [LARGE SCALE GENOMIC DNA]</scope>
    <source>
        <strain evidence="2">CCUG 53270</strain>
    </source>
</reference>
<gene>
    <name evidence="1" type="ORF">ACFQ4B_05715</name>
</gene>
<evidence type="ECO:0008006" key="3">
    <source>
        <dbReference type="Google" id="ProtNLM"/>
    </source>
</evidence>
<comment type="caution">
    <text evidence="1">The sequence shown here is derived from an EMBL/GenBank/DDBJ whole genome shotgun (WGS) entry which is preliminary data.</text>
</comment>
<protein>
    <recommendedName>
        <fullName evidence="3">Phage protein</fullName>
    </recommendedName>
</protein>
<sequence>MSIYNNPKKYADYVGISLEEAEKICTKQLKLQEAINIARTCPKCGKQTLEYEGYSYEEQIQAYIYCSNDEVLETDDDGEEYFKDCGFYDQDVDDMKYDPLTAGYGFDALLYEAVMKENGYEI</sequence>
<dbReference type="Proteomes" id="UP001597180">
    <property type="component" value="Unassembled WGS sequence"/>
</dbReference>
<organism evidence="1 2">
    <name type="scientific">Paenibacillus vulneris</name>
    <dbReference type="NCBI Taxonomy" id="1133364"/>
    <lineage>
        <taxon>Bacteria</taxon>
        <taxon>Bacillati</taxon>
        <taxon>Bacillota</taxon>
        <taxon>Bacilli</taxon>
        <taxon>Bacillales</taxon>
        <taxon>Paenibacillaceae</taxon>
        <taxon>Paenibacillus</taxon>
    </lineage>
</organism>
<keyword evidence="2" id="KW-1185">Reference proteome</keyword>